<accession>A0A7V5P0U6</accession>
<protein>
    <submittedName>
        <fullName evidence="1">DUF4198 domain-containing protein</fullName>
    </submittedName>
</protein>
<dbReference type="AlphaFoldDB" id="A0A7V5P0U6"/>
<proteinExistence type="predicted"/>
<evidence type="ECO:0000313" key="1">
    <source>
        <dbReference type="EMBL" id="HHI97780.1"/>
    </source>
</evidence>
<comment type="caution">
    <text evidence="1">The sequence shown here is derived from an EMBL/GenBank/DDBJ whole genome shotgun (WGS) entry which is preliminary data.</text>
</comment>
<dbReference type="EMBL" id="DROK01000235">
    <property type="protein sequence ID" value="HHI97780.1"/>
    <property type="molecule type" value="Genomic_DNA"/>
</dbReference>
<sequence>MKKTGIFWFFVLGLFLTTQARAHFLWVNPRAYHLETGEELVFTLGFGHHFPGPGGDFLEKSLLKELIIITPSGKRLVVETGAYPILFKTPALLKEGTYLVVAEKKPGFFSKTAHGFFRKPKNELEDVIECKFSKRYAKALITVGKAKGELYRQVLGQELEIILLKDPNSLRVGDELPIKVLYQGKPYPKAQVLATYEGFSPREKSYFSFAVRTNARGEATLRLDHRGPWLIKVSKINPYPEKEICDVETLVATFTFELP</sequence>
<organism evidence="1">
    <name type="scientific">Thermodesulfatator atlanticus</name>
    <dbReference type="NCBI Taxonomy" id="501497"/>
    <lineage>
        <taxon>Bacteria</taxon>
        <taxon>Pseudomonadati</taxon>
        <taxon>Thermodesulfobacteriota</taxon>
        <taxon>Thermodesulfobacteria</taxon>
        <taxon>Thermodesulfobacteriales</taxon>
        <taxon>Thermodesulfatatoraceae</taxon>
        <taxon>Thermodesulfatator</taxon>
    </lineage>
</organism>
<name>A0A7V5P0U6_9BACT</name>
<dbReference type="InterPro" id="IPR019613">
    <property type="entry name" value="DUF4198"/>
</dbReference>
<dbReference type="Proteomes" id="UP000886101">
    <property type="component" value="Unassembled WGS sequence"/>
</dbReference>
<dbReference type="Pfam" id="PF10670">
    <property type="entry name" value="DUF4198"/>
    <property type="match status" value="1"/>
</dbReference>
<gene>
    <name evidence="1" type="ORF">ENJ96_07995</name>
</gene>
<reference evidence="1" key="1">
    <citation type="journal article" date="2020" name="mSystems">
        <title>Genome- and Community-Level Interaction Insights into Carbon Utilization and Element Cycling Functions of Hydrothermarchaeota in Hydrothermal Sediment.</title>
        <authorList>
            <person name="Zhou Z."/>
            <person name="Liu Y."/>
            <person name="Xu W."/>
            <person name="Pan J."/>
            <person name="Luo Z.H."/>
            <person name="Li M."/>
        </authorList>
    </citation>
    <scope>NUCLEOTIDE SEQUENCE [LARGE SCALE GENOMIC DNA]</scope>
    <source>
        <strain evidence="1">HyVt-533</strain>
    </source>
</reference>